<reference evidence="2" key="1">
    <citation type="submission" date="2012-03" db="EMBL/GenBank/DDBJ databases">
        <title>Complete sequence of chromosome of Deinococcus peraridilitoris DSM 19664.</title>
        <authorList>
            <person name="Lucas S."/>
            <person name="Copeland A."/>
            <person name="Lapidus A."/>
            <person name="Glavina del Rio T."/>
            <person name="Dalin E."/>
            <person name="Tice H."/>
            <person name="Bruce D."/>
            <person name="Goodwin L."/>
            <person name="Pitluck S."/>
            <person name="Peters L."/>
            <person name="Mikhailova N."/>
            <person name="Lu M."/>
            <person name="Kyrpides N."/>
            <person name="Mavromatis K."/>
            <person name="Ivanova N."/>
            <person name="Brettin T."/>
            <person name="Detter J.C."/>
            <person name="Han C."/>
            <person name="Larimer F."/>
            <person name="Land M."/>
            <person name="Hauser L."/>
            <person name="Markowitz V."/>
            <person name="Cheng J.-F."/>
            <person name="Hugenholtz P."/>
            <person name="Woyke T."/>
            <person name="Wu D."/>
            <person name="Pukall R."/>
            <person name="Steenblock K."/>
            <person name="Brambilla E."/>
            <person name="Klenk H.-P."/>
            <person name="Eisen J.A."/>
        </authorList>
    </citation>
    <scope>NUCLEOTIDE SEQUENCE [LARGE SCALE GENOMIC DNA]</scope>
    <source>
        <strain evidence="2">DSM 19664 / LMG 22246 / CIP 109416 / KR-200</strain>
    </source>
</reference>
<keyword evidence="2" id="KW-1185">Reference proteome</keyword>
<protein>
    <submittedName>
        <fullName evidence="1">Uncharacterized protein</fullName>
    </submittedName>
</protein>
<sequence length="56" mass="6252">MLDRLMPRAGRSPAWRLVLAVAALLLVSEGTLTVDTGVRRSVDSHWRRGLSYFKLG</sequence>
<gene>
    <name evidence="1" type="ordered locus">Deipe_2161</name>
</gene>
<name>L0A3S8_DEIPD</name>
<dbReference type="RefSeq" id="WP_015235953.1">
    <property type="nucleotide sequence ID" value="NC_019793.1"/>
</dbReference>
<dbReference type="AlphaFoldDB" id="L0A3S8"/>
<evidence type="ECO:0000313" key="1">
    <source>
        <dbReference type="EMBL" id="AFZ67650.1"/>
    </source>
</evidence>
<dbReference type="Proteomes" id="UP000010467">
    <property type="component" value="Chromosome"/>
</dbReference>
<evidence type="ECO:0000313" key="2">
    <source>
        <dbReference type="Proteomes" id="UP000010467"/>
    </source>
</evidence>
<accession>L0A3S8</accession>
<proteinExistence type="predicted"/>
<dbReference type="HOGENOM" id="CLU_3006698_0_0_0"/>
<organism evidence="1 2">
    <name type="scientific">Deinococcus peraridilitoris (strain DSM 19664 / LMG 22246 / CIP 109416 / KR-200)</name>
    <dbReference type="NCBI Taxonomy" id="937777"/>
    <lineage>
        <taxon>Bacteria</taxon>
        <taxon>Thermotogati</taxon>
        <taxon>Deinococcota</taxon>
        <taxon>Deinococci</taxon>
        <taxon>Deinococcales</taxon>
        <taxon>Deinococcaceae</taxon>
        <taxon>Deinococcus</taxon>
    </lineage>
</organism>
<dbReference type="KEGG" id="dpd:Deipe_2161"/>
<dbReference type="EMBL" id="CP003382">
    <property type="protein sequence ID" value="AFZ67650.1"/>
    <property type="molecule type" value="Genomic_DNA"/>
</dbReference>